<keyword evidence="2" id="KW-1185">Reference proteome</keyword>
<organism evidence="1 2">
    <name type="scientific">Melopsittacus undulatus</name>
    <name type="common">Budgerigar</name>
    <name type="synonym">Psittacus undulatus</name>
    <dbReference type="NCBI Taxonomy" id="13146"/>
    <lineage>
        <taxon>Eukaryota</taxon>
        <taxon>Metazoa</taxon>
        <taxon>Chordata</taxon>
        <taxon>Craniata</taxon>
        <taxon>Vertebrata</taxon>
        <taxon>Euteleostomi</taxon>
        <taxon>Archelosauria</taxon>
        <taxon>Archosauria</taxon>
        <taxon>Dinosauria</taxon>
        <taxon>Saurischia</taxon>
        <taxon>Theropoda</taxon>
        <taxon>Coelurosauria</taxon>
        <taxon>Aves</taxon>
        <taxon>Neognathae</taxon>
        <taxon>Neoaves</taxon>
        <taxon>Telluraves</taxon>
        <taxon>Australaves</taxon>
        <taxon>Psittaciformes</taxon>
        <taxon>Psittaculidae</taxon>
        <taxon>Melopsittacus</taxon>
    </lineage>
</organism>
<dbReference type="AlphaFoldDB" id="A0A8V5GUA9"/>
<sequence>ASCQGHRHPLVLFWLLLHEMTMVGLHVLHFTEEKLRLQGQDAELVSGDPRGSGSSGCRC</sequence>
<name>A0A8V5GUA9_MELUD</name>
<protein>
    <submittedName>
        <fullName evidence="1">Uncharacterized protein</fullName>
    </submittedName>
</protein>
<evidence type="ECO:0000313" key="2">
    <source>
        <dbReference type="Proteomes" id="UP000694405"/>
    </source>
</evidence>
<reference evidence="1" key="3">
    <citation type="submission" date="2025-09" db="UniProtKB">
        <authorList>
            <consortium name="Ensembl"/>
        </authorList>
    </citation>
    <scope>IDENTIFICATION</scope>
</reference>
<reference evidence="1" key="2">
    <citation type="submission" date="2025-08" db="UniProtKB">
        <authorList>
            <consortium name="Ensembl"/>
        </authorList>
    </citation>
    <scope>IDENTIFICATION</scope>
</reference>
<evidence type="ECO:0000313" key="1">
    <source>
        <dbReference type="Ensembl" id="ENSMUNP00000029512.1"/>
    </source>
</evidence>
<dbReference type="Proteomes" id="UP000694405">
    <property type="component" value="Chromosome W"/>
</dbReference>
<proteinExistence type="predicted"/>
<accession>A0A8V5GUA9</accession>
<reference evidence="1" key="1">
    <citation type="submission" date="2020-03" db="EMBL/GenBank/DDBJ databases">
        <title>Melopsittacus undulatus (budgerigar) genome, bMelUnd1, maternal haplotype with Z.</title>
        <authorList>
            <person name="Gedman G."/>
            <person name="Mountcastle J."/>
            <person name="Haase B."/>
            <person name="Formenti G."/>
            <person name="Wright T."/>
            <person name="Apodaca J."/>
            <person name="Pelan S."/>
            <person name="Chow W."/>
            <person name="Rhie A."/>
            <person name="Howe K."/>
            <person name="Fedrigo O."/>
            <person name="Jarvis E.D."/>
        </authorList>
    </citation>
    <scope>NUCLEOTIDE SEQUENCE [LARGE SCALE GENOMIC DNA]</scope>
</reference>
<dbReference type="Ensembl" id="ENSMUNT00000028422.1">
    <property type="protein sequence ID" value="ENSMUNP00000029512.1"/>
    <property type="gene ID" value="ENSMUNG00000021369.1"/>
</dbReference>